<dbReference type="PANTHER" id="PTHR13748:SF62">
    <property type="entry name" value="COBW DOMAIN-CONTAINING PROTEIN"/>
    <property type="match status" value="1"/>
</dbReference>
<proteinExistence type="inferred from homology"/>
<dbReference type="Pfam" id="PF07683">
    <property type="entry name" value="CobW_C"/>
    <property type="match status" value="1"/>
</dbReference>
<dbReference type="GO" id="GO:0000166">
    <property type="term" value="F:nucleotide binding"/>
    <property type="evidence" value="ECO:0007669"/>
    <property type="project" value="UniProtKB-KW"/>
</dbReference>
<keyword evidence="1" id="KW-0547">Nucleotide-binding</keyword>
<comment type="caution">
    <text evidence="10">The sequence shown here is derived from an EMBL/GenBank/DDBJ whole genome shotgun (WGS) entry which is preliminary data.</text>
</comment>
<gene>
    <name evidence="10" type="ORF">HNQ64_002911</name>
</gene>
<dbReference type="InterPro" id="IPR027417">
    <property type="entry name" value="P-loop_NTPase"/>
</dbReference>
<evidence type="ECO:0000256" key="6">
    <source>
        <dbReference type="ARBA" id="ARBA00049117"/>
    </source>
</evidence>
<dbReference type="SUPFAM" id="SSF52540">
    <property type="entry name" value="P-loop containing nucleoside triphosphate hydrolases"/>
    <property type="match status" value="1"/>
</dbReference>
<protein>
    <submittedName>
        <fullName evidence="10">G3E family GTPase</fullName>
    </submittedName>
</protein>
<sequence length="333" mass="36529">MKRLPLLLIAGFLGAGKTTFLRRLMTSLRESGTGFSVIVNDFENAEVDAVRLRTLEAEVRALNGSCVCCSSLHDFMEMLGDIPVPKGGVLLVEVNGASDLLSLIAAITVRHECQRFTSPLQVTLLDAKRWQTRGAQNELEREQALTSTHWQLTHAQEVTPALLEQRRADIRTLCPQARETDAAALADDLRLLAATSRWARPAATPQPLADPALATSAPPPQHHHEGPRAFTSMQVKVPFVVKRRDLELTLAALPESVIRVKGLCRLAELPQVPMSFQHVRPQAETWFLPMIQARSITPIGVIIGVGLPEASITAQFQALPTAELTPGFDPNDW</sequence>
<organism evidence="10 11">
    <name type="scientific">Prosthecobacter dejongeii</name>
    <dbReference type="NCBI Taxonomy" id="48465"/>
    <lineage>
        <taxon>Bacteria</taxon>
        <taxon>Pseudomonadati</taxon>
        <taxon>Verrucomicrobiota</taxon>
        <taxon>Verrucomicrobiia</taxon>
        <taxon>Verrucomicrobiales</taxon>
        <taxon>Verrucomicrobiaceae</taxon>
        <taxon>Prosthecobacter</taxon>
    </lineage>
</organism>
<evidence type="ECO:0000256" key="7">
    <source>
        <dbReference type="SAM" id="MobiDB-lite"/>
    </source>
</evidence>
<dbReference type="RefSeq" id="WP_184209641.1">
    <property type="nucleotide sequence ID" value="NZ_JACHIF010000005.1"/>
</dbReference>
<comment type="similarity">
    <text evidence="4">Belongs to the SIMIBI class G3E GTPase family. ZNG1 subfamily.</text>
</comment>
<dbReference type="InterPro" id="IPR051316">
    <property type="entry name" value="Zinc-reg_GTPase_activator"/>
</dbReference>
<evidence type="ECO:0000256" key="3">
    <source>
        <dbReference type="ARBA" id="ARBA00023186"/>
    </source>
</evidence>
<dbReference type="GO" id="GO:0016787">
    <property type="term" value="F:hydrolase activity"/>
    <property type="evidence" value="ECO:0007669"/>
    <property type="project" value="UniProtKB-KW"/>
</dbReference>
<feature type="domain" description="CobW C-terminal" evidence="9">
    <location>
        <begin position="231"/>
        <end position="318"/>
    </location>
</feature>
<dbReference type="AlphaFoldDB" id="A0A7W7YLY4"/>
<evidence type="ECO:0000256" key="5">
    <source>
        <dbReference type="ARBA" id="ARBA00045658"/>
    </source>
</evidence>
<comment type="catalytic activity">
    <reaction evidence="6">
        <text>GTP + H2O = GDP + phosphate + H(+)</text>
        <dbReference type="Rhea" id="RHEA:19669"/>
        <dbReference type="ChEBI" id="CHEBI:15377"/>
        <dbReference type="ChEBI" id="CHEBI:15378"/>
        <dbReference type="ChEBI" id="CHEBI:37565"/>
        <dbReference type="ChEBI" id="CHEBI:43474"/>
        <dbReference type="ChEBI" id="CHEBI:58189"/>
    </reaction>
    <physiologicalReaction direction="left-to-right" evidence="6">
        <dbReference type="Rhea" id="RHEA:19670"/>
    </physiologicalReaction>
</comment>
<keyword evidence="3" id="KW-0143">Chaperone</keyword>
<dbReference type="GO" id="GO:0005737">
    <property type="term" value="C:cytoplasm"/>
    <property type="evidence" value="ECO:0007669"/>
    <property type="project" value="TreeGrafter"/>
</dbReference>
<comment type="function">
    <text evidence="5">Zinc chaperone that directly transfers zinc cofactor to target proteins, thereby activating them. Zinc is transferred from the CXCC motif in the GTPase domain to the zinc binding site in target proteins in a process requiring GTP hydrolysis.</text>
</comment>
<dbReference type="SUPFAM" id="SSF90002">
    <property type="entry name" value="Hypothetical protein YjiA, C-terminal domain"/>
    <property type="match status" value="1"/>
</dbReference>
<keyword evidence="2" id="KW-0378">Hydrolase</keyword>
<dbReference type="InterPro" id="IPR036627">
    <property type="entry name" value="CobW-likC_sf"/>
</dbReference>
<evidence type="ECO:0000259" key="9">
    <source>
        <dbReference type="Pfam" id="PF07683"/>
    </source>
</evidence>
<keyword evidence="11" id="KW-1185">Reference proteome</keyword>
<evidence type="ECO:0000259" key="8">
    <source>
        <dbReference type="Pfam" id="PF02492"/>
    </source>
</evidence>
<evidence type="ECO:0000313" key="11">
    <source>
        <dbReference type="Proteomes" id="UP000534294"/>
    </source>
</evidence>
<name>A0A7W7YLY4_9BACT</name>
<dbReference type="EMBL" id="JACHIF010000005">
    <property type="protein sequence ID" value="MBB5038648.1"/>
    <property type="molecule type" value="Genomic_DNA"/>
</dbReference>
<evidence type="ECO:0000256" key="4">
    <source>
        <dbReference type="ARBA" id="ARBA00034320"/>
    </source>
</evidence>
<dbReference type="Proteomes" id="UP000534294">
    <property type="component" value="Unassembled WGS sequence"/>
</dbReference>
<dbReference type="PANTHER" id="PTHR13748">
    <property type="entry name" value="COBW-RELATED"/>
    <property type="match status" value="1"/>
</dbReference>
<dbReference type="Gene3D" id="3.40.50.300">
    <property type="entry name" value="P-loop containing nucleotide triphosphate hydrolases"/>
    <property type="match status" value="1"/>
</dbReference>
<dbReference type="InterPro" id="IPR011629">
    <property type="entry name" value="CobW-like_C"/>
</dbReference>
<feature type="domain" description="CobW/HypB/UreG nucleotide-binding" evidence="8">
    <location>
        <begin position="6"/>
        <end position="147"/>
    </location>
</feature>
<feature type="region of interest" description="Disordered" evidence="7">
    <location>
        <begin position="202"/>
        <end position="229"/>
    </location>
</feature>
<dbReference type="Gene3D" id="3.30.1220.10">
    <property type="entry name" value="CobW-like, C-terminal domain"/>
    <property type="match status" value="1"/>
</dbReference>
<dbReference type="Pfam" id="PF02492">
    <property type="entry name" value="cobW"/>
    <property type="match status" value="1"/>
</dbReference>
<dbReference type="InterPro" id="IPR003495">
    <property type="entry name" value="CobW/HypB/UreG_nucleotide-bd"/>
</dbReference>
<evidence type="ECO:0000256" key="1">
    <source>
        <dbReference type="ARBA" id="ARBA00022741"/>
    </source>
</evidence>
<evidence type="ECO:0000313" key="10">
    <source>
        <dbReference type="EMBL" id="MBB5038648.1"/>
    </source>
</evidence>
<accession>A0A7W7YLY4</accession>
<reference evidence="10 11" key="1">
    <citation type="submission" date="2020-08" db="EMBL/GenBank/DDBJ databases">
        <title>Genomic Encyclopedia of Type Strains, Phase IV (KMG-IV): sequencing the most valuable type-strain genomes for metagenomic binning, comparative biology and taxonomic classification.</title>
        <authorList>
            <person name="Goeker M."/>
        </authorList>
    </citation>
    <scope>NUCLEOTIDE SEQUENCE [LARGE SCALE GENOMIC DNA]</scope>
    <source>
        <strain evidence="10 11">DSM 12251</strain>
    </source>
</reference>
<evidence type="ECO:0000256" key="2">
    <source>
        <dbReference type="ARBA" id="ARBA00022801"/>
    </source>
</evidence>